<keyword evidence="7 12" id="KW-0812">Transmembrane</keyword>
<comment type="subcellular location">
    <subcellularLocation>
        <location evidence="1">Cell inner membrane</location>
        <topology evidence="1">Multi-pass membrane protein</topology>
    </subcellularLocation>
</comment>
<feature type="transmembrane region" description="Helical" evidence="12">
    <location>
        <begin position="57"/>
        <end position="75"/>
    </location>
</feature>
<keyword evidence="3" id="KW-0813">Transport</keyword>
<evidence type="ECO:0000256" key="3">
    <source>
        <dbReference type="ARBA" id="ARBA00022448"/>
    </source>
</evidence>
<keyword evidence="5" id="KW-0997">Cell inner membrane</keyword>
<dbReference type="PANTHER" id="PTHR32024:SF2">
    <property type="entry name" value="TRK SYSTEM POTASSIUM UPTAKE PROTEIN TRKG-RELATED"/>
    <property type="match status" value="1"/>
</dbReference>
<comment type="caution">
    <text evidence="13">The sequence shown here is derived from an EMBL/GenBank/DDBJ whole genome shotgun (WGS) entry which is preliminary data.</text>
</comment>
<evidence type="ECO:0000256" key="12">
    <source>
        <dbReference type="SAM" id="Phobius"/>
    </source>
</evidence>
<keyword evidence="4" id="KW-1003">Cell membrane</keyword>
<protein>
    <submittedName>
        <fullName evidence="13">Trk system potassium uptake protein TrkH</fullName>
    </submittedName>
</protein>
<keyword evidence="10" id="KW-0406">Ion transport</keyword>
<evidence type="ECO:0000313" key="13">
    <source>
        <dbReference type="EMBL" id="MPL76826.1"/>
    </source>
</evidence>
<feature type="transmembrane region" description="Helical" evidence="12">
    <location>
        <begin position="472"/>
        <end position="497"/>
    </location>
</feature>
<dbReference type="Pfam" id="PF02386">
    <property type="entry name" value="TrkH"/>
    <property type="match status" value="1"/>
</dbReference>
<evidence type="ECO:0000256" key="4">
    <source>
        <dbReference type="ARBA" id="ARBA00022475"/>
    </source>
</evidence>
<evidence type="ECO:0000256" key="7">
    <source>
        <dbReference type="ARBA" id="ARBA00022692"/>
    </source>
</evidence>
<sequence>MAAKSRINLNAIMKITGLLMVIEGLFMLSSLGFSAWYDPDCLDHLRLFDPAHDFLPLLVSGSGIGLVGLILWTFNKKLDQNSIGKREGYIVVSLTWVIISFFGAIPFILSGITTSYTDAFFETMSGFTTTGATIFTDIEALPKGILYWRSMTHWIGGMGIIVLSLAILPILGIGGMQLFVAEVPGLTPDKLHPRITQTAKRLWIIYVVLTLLQTILLMMGGMNLFESLCHAFGTMATGGFSTRNDSIAGFSPYIQYVIIVFMYLAGISFTLHYFFIKRQFQRVFRNEELRSYTLLLIAATVTIAAALFYTQHQEPGIAFRHALFQVVSIVTTTGYITSDYLVWPFFTWLLLFMLMFTGGCAGSTGGGIKIVRIILLFKNSRMELKRIVHPQAILPVRLNGKSISQQIIFNVLAFFLIYIIIFAFGSLVMSAMGMEFESAIGSVAACLGNIGPGLGTVGPVLNYSTVPMAGKWVLAFLMLLGRLELFTVLILFSASFWKK</sequence>
<evidence type="ECO:0000256" key="1">
    <source>
        <dbReference type="ARBA" id="ARBA00004429"/>
    </source>
</evidence>
<evidence type="ECO:0000256" key="9">
    <source>
        <dbReference type="ARBA" id="ARBA00022989"/>
    </source>
</evidence>
<accession>A0A644UCU1</accession>
<dbReference type="GO" id="GO:0015379">
    <property type="term" value="F:potassium:chloride symporter activity"/>
    <property type="evidence" value="ECO:0007669"/>
    <property type="project" value="InterPro"/>
</dbReference>
<keyword evidence="9 12" id="KW-1133">Transmembrane helix</keyword>
<reference evidence="13" key="1">
    <citation type="submission" date="2019-08" db="EMBL/GenBank/DDBJ databases">
        <authorList>
            <person name="Kucharzyk K."/>
            <person name="Murdoch R.W."/>
            <person name="Higgins S."/>
            <person name="Loffler F."/>
        </authorList>
    </citation>
    <scope>NUCLEOTIDE SEQUENCE</scope>
</reference>
<comment type="similarity">
    <text evidence="2">Belongs to the TrkH potassium transport family.</text>
</comment>
<gene>
    <name evidence="13" type="primary">trkH_7</name>
    <name evidence="13" type="ORF">SDC9_22676</name>
</gene>
<evidence type="ECO:0000256" key="11">
    <source>
        <dbReference type="ARBA" id="ARBA00023136"/>
    </source>
</evidence>
<dbReference type="PIRSF" id="PIRSF006247">
    <property type="entry name" value="TrkH"/>
    <property type="match status" value="1"/>
</dbReference>
<feature type="transmembrane region" description="Helical" evidence="12">
    <location>
        <begin position="253"/>
        <end position="276"/>
    </location>
</feature>
<evidence type="ECO:0000256" key="8">
    <source>
        <dbReference type="ARBA" id="ARBA00022958"/>
    </source>
</evidence>
<evidence type="ECO:0000256" key="2">
    <source>
        <dbReference type="ARBA" id="ARBA00009137"/>
    </source>
</evidence>
<feature type="transmembrane region" description="Helical" evidence="12">
    <location>
        <begin position="202"/>
        <end position="225"/>
    </location>
</feature>
<evidence type="ECO:0000256" key="6">
    <source>
        <dbReference type="ARBA" id="ARBA00022538"/>
    </source>
</evidence>
<feature type="transmembrane region" description="Helical" evidence="12">
    <location>
        <begin position="407"/>
        <end position="429"/>
    </location>
</feature>
<dbReference type="InterPro" id="IPR004772">
    <property type="entry name" value="TrkH"/>
</dbReference>
<evidence type="ECO:0000256" key="10">
    <source>
        <dbReference type="ARBA" id="ARBA00023065"/>
    </source>
</evidence>
<organism evidence="13">
    <name type="scientific">bioreactor metagenome</name>
    <dbReference type="NCBI Taxonomy" id="1076179"/>
    <lineage>
        <taxon>unclassified sequences</taxon>
        <taxon>metagenomes</taxon>
        <taxon>ecological metagenomes</taxon>
    </lineage>
</organism>
<dbReference type="EMBL" id="VSSQ01000100">
    <property type="protein sequence ID" value="MPL76826.1"/>
    <property type="molecule type" value="Genomic_DNA"/>
</dbReference>
<feature type="transmembrane region" description="Helical" evidence="12">
    <location>
        <begin position="154"/>
        <end position="181"/>
    </location>
</feature>
<keyword evidence="11 12" id="KW-0472">Membrane</keyword>
<feature type="transmembrane region" description="Helical" evidence="12">
    <location>
        <begin position="292"/>
        <end position="310"/>
    </location>
</feature>
<dbReference type="InterPro" id="IPR003445">
    <property type="entry name" value="Cat_transpt"/>
</dbReference>
<dbReference type="AlphaFoldDB" id="A0A644UCU1"/>
<feature type="transmembrane region" description="Helical" evidence="12">
    <location>
        <begin position="345"/>
        <end position="377"/>
    </location>
</feature>
<name>A0A644UCU1_9ZZZZ</name>
<feature type="transmembrane region" description="Helical" evidence="12">
    <location>
        <begin position="87"/>
        <end position="109"/>
    </location>
</feature>
<keyword evidence="6" id="KW-0633">Potassium transport</keyword>
<dbReference type="GO" id="GO:0005886">
    <property type="term" value="C:plasma membrane"/>
    <property type="evidence" value="ECO:0007669"/>
    <property type="project" value="UniProtKB-SubCell"/>
</dbReference>
<feature type="transmembrane region" description="Helical" evidence="12">
    <location>
        <begin position="12"/>
        <end position="37"/>
    </location>
</feature>
<keyword evidence="8" id="KW-0630">Potassium</keyword>
<dbReference type="PANTHER" id="PTHR32024">
    <property type="entry name" value="TRK SYSTEM POTASSIUM UPTAKE PROTEIN TRKG-RELATED"/>
    <property type="match status" value="1"/>
</dbReference>
<proteinExistence type="inferred from homology"/>
<evidence type="ECO:0000256" key="5">
    <source>
        <dbReference type="ARBA" id="ARBA00022519"/>
    </source>
</evidence>